<reference evidence="5" key="1">
    <citation type="submission" date="2018-06" db="EMBL/GenBank/DDBJ databases">
        <title>Genomic Encyclopedia of Type Strains, Phase IV (KMG-V): Genome sequencing to study the core and pangenomes of soil and plant-associated prokaryotes.</title>
        <authorList>
            <person name="Whitman W."/>
        </authorList>
    </citation>
    <scope>NUCLEOTIDE SEQUENCE [LARGE SCALE GENOMIC DNA]</scope>
    <source>
        <strain evidence="5">MLR2-44</strain>
    </source>
</reference>
<keyword evidence="2 5" id="KW-0238">DNA-binding</keyword>
<dbReference type="EMBL" id="QKZN01000002">
    <property type="protein sequence ID" value="PZX32278.1"/>
    <property type="molecule type" value="Genomic_DNA"/>
</dbReference>
<keyword evidence="6" id="KW-1185">Reference proteome</keyword>
<dbReference type="CDD" id="cd06170">
    <property type="entry name" value="LuxR_C_like"/>
    <property type="match status" value="1"/>
</dbReference>
<sequence>MKVDPLRDWQYAETVLNARTPQEVAQVALRAARAMGFNHHAYVMKQPALGPQDDNDFVCFHDFSVDWARARYEPLRAKRHEDGDARVAHVRAGMPATSWNALGEVDHTRRDIGQSARKLLRSAGEHGLNAGLTIPLWTPGIDWAFMTLTTDATSDLRALRTTLAPMSYFAHCLHSALRRLQGEAARPALSRRQREILHWAAIGKTTWEISTILGISESTVYFHLNVAADKLNTRGRQATCARAVALGLLSI</sequence>
<keyword evidence="1" id="KW-0805">Transcription regulation</keyword>
<evidence type="ECO:0000259" key="4">
    <source>
        <dbReference type="PROSITE" id="PS50043"/>
    </source>
</evidence>
<protein>
    <submittedName>
        <fullName evidence="5">DNA-binding CsgD family transcriptional regulator</fullName>
    </submittedName>
</protein>
<dbReference type="AlphaFoldDB" id="A0A2W7P8A1"/>
<dbReference type="SUPFAM" id="SSF46894">
    <property type="entry name" value="C-terminal effector domain of the bipartite response regulators"/>
    <property type="match status" value="1"/>
</dbReference>
<evidence type="ECO:0000313" key="6">
    <source>
        <dbReference type="Proteomes" id="UP000249638"/>
    </source>
</evidence>
<dbReference type="PRINTS" id="PR00038">
    <property type="entry name" value="HTHLUXR"/>
</dbReference>
<dbReference type="Gene3D" id="1.10.10.10">
    <property type="entry name" value="Winged helix-like DNA-binding domain superfamily/Winged helix DNA-binding domain"/>
    <property type="match status" value="1"/>
</dbReference>
<dbReference type="PANTHER" id="PTHR44688:SF16">
    <property type="entry name" value="DNA-BINDING TRANSCRIPTIONAL ACTIVATOR DEVR_DOSR"/>
    <property type="match status" value="1"/>
</dbReference>
<dbReference type="SUPFAM" id="SSF75516">
    <property type="entry name" value="Pheromone-binding domain of LuxR-like quorum-sensing transcription factors"/>
    <property type="match status" value="1"/>
</dbReference>
<dbReference type="Pfam" id="PF03472">
    <property type="entry name" value="Autoind_bind"/>
    <property type="match status" value="1"/>
</dbReference>
<name>A0A2W7P8A1_9BURK</name>
<evidence type="ECO:0000256" key="2">
    <source>
        <dbReference type="ARBA" id="ARBA00023125"/>
    </source>
</evidence>
<feature type="domain" description="HTH luxR-type" evidence="4">
    <location>
        <begin position="182"/>
        <end position="247"/>
    </location>
</feature>
<dbReference type="InterPro" id="IPR005143">
    <property type="entry name" value="TF_LuxR_autoind-bd_dom"/>
</dbReference>
<evidence type="ECO:0000256" key="1">
    <source>
        <dbReference type="ARBA" id="ARBA00023015"/>
    </source>
</evidence>
<accession>A0A2W7P8A1</accession>
<dbReference type="Proteomes" id="UP000249638">
    <property type="component" value="Unassembled WGS sequence"/>
</dbReference>
<dbReference type="PANTHER" id="PTHR44688">
    <property type="entry name" value="DNA-BINDING TRANSCRIPTIONAL ACTIVATOR DEVR_DOSR"/>
    <property type="match status" value="1"/>
</dbReference>
<evidence type="ECO:0000313" key="5">
    <source>
        <dbReference type="EMBL" id="PZX32278.1"/>
    </source>
</evidence>
<dbReference type="InterPro" id="IPR036693">
    <property type="entry name" value="TF_LuxR_autoind-bd_dom_sf"/>
</dbReference>
<proteinExistence type="predicted"/>
<organism evidence="5 6">
    <name type="scientific">Cupriavidus phytorum</name>
    <dbReference type="NCBI Taxonomy" id="3024399"/>
    <lineage>
        <taxon>Bacteria</taxon>
        <taxon>Pseudomonadati</taxon>
        <taxon>Pseudomonadota</taxon>
        <taxon>Betaproteobacteria</taxon>
        <taxon>Burkholderiales</taxon>
        <taxon>Burkholderiaceae</taxon>
        <taxon>Cupriavidus</taxon>
    </lineage>
</organism>
<keyword evidence="3" id="KW-0804">Transcription</keyword>
<dbReference type="InterPro" id="IPR000792">
    <property type="entry name" value="Tscrpt_reg_LuxR_C"/>
</dbReference>
<dbReference type="PROSITE" id="PS50043">
    <property type="entry name" value="HTH_LUXR_2"/>
    <property type="match status" value="1"/>
</dbReference>
<comment type="caution">
    <text evidence="5">The sequence shown here is derived from an EMBL/GenBank/DDBJ whole genome shotgun (WGS) entry which is preliminary data.</text>
</comment>
<dbReference type="GO" id="GO:0003677">
    <property type="term" value="F:DNA binding"/>
    <property type="evidence" value="ECO:0007669"/>
    <property type="project" value="UniProtKB-KW"/>
</dbReference>
<evidence type="ECO:0000256" key="3">
    <source>
        <dbReference type="ARBA" id="ARBA00023163"/>
    </source>
</evidence>
<gene>
    <name evidence="5" type="ORF">C7416_102451</name>
</gene>
<dbReference type="Gene3D" id="3.30.450.80">
    <property type="entry name" value="Transcription factor LuxR-like, autoinducer-binding domain"/>
    <property type="match status" value="1"/>
</dbReference>
<dbReference type="InterPro" id="IPR016032">
    <property type="entry name" value="Sig_transdc_resp-reg_C-effctor"/>
</dbReference>
<dbReference type="InterPro" id="IPR036388">
    <property type="entry name" value="WH-like_DNA-bd_sf"/>
</dbReference>
<dbReference type="GO" id="GO:0006355">
    <property type="term" value="P:regulation of DNA-templated transcription"/>
    <property type="evidence" value="ECO:0007669"/>
    <property type="project" value="InterPro"/>
</dbReference>
<dbReference type="SMART" id="SM00421">
    <property type="entry name" value="HTH_LUXR"/>
    <property type="match status" value="1"/>
</dbReference>
<dbReference type="Pfam" id="PF00196">
    <property type="entry name" value="GerE"/>
    <property type="match status" value="1"/>
</dbReference>